<sequence>MVQGQATIQQAGSAMTIRQATKAAAIDWQRFSIGAGATVNFQQPSAASIALNRVVGQDPTQILGSLNANGQVFIVNPNGVLFARGAQVSAAGILASTRDVASADFATGRIRLEGSGSAGVVNQGRLSAQPGGYVALVGAQVVNAGTIEAPRGDVRLAAADAVSLRVDGAGLAGFMVERGTLDALAANHGLIRADGGRVALTADAADALARAVVNHTGIIEAQTVDNHGGVIELRGDAQVGRVDISGKLDASAASGTGGRVTATAHDVALQGSAAIDASGAAGGGTVLVGGGWQGGDASVANASTVLMAPGARIDVSARERGQGGTAVLWSQDRTAFGGDIAARGGAQGGDGGRVETSSHDKLQVLGQVDAGASGAAGQWLLDPSNVTIASSGASGTGFSGSSTNGDTATFTPTADSVILASTIVNSLNAGANVTVTTGSTGSSSGNINVNAPIVVSGPNGYTTTLTLLAANDINVNALISYNPSVYYSKLNVVLTPGSAGNVSFSSAGKVSTGGGNFYVGSVAGSGYSEAVSRAGQNFTMAAGSSVNVSSNYGSGMLDVQVNGAITLAANSLTNTGGSAYYNDGVTPSQSGNYIFLRGASIDSGNTAPATADIITRVGTTLQAGSIGSSANPIKISGGAFRGYGTLSVNNDAGSSYINEVGTQAFSTVSVNLGSQADSTQDIRVLDDFGGDGHSGTGHILLKTDASGVLNVATGDVNTLGAGQPGDYTHTNVQISAGNITFADGAVKTGQGAFSASATTLRSAAPANEVAEIESPDIRLSGTTIGTQANPLELAVGAMASEGSLAVYQNGGSTFLKSVDDNITFVDLNNVKDAGTHSILFAGGDHIDYVTDGSNVVLPTISGGASDGKTFFATTGLDVTRRFRWGVNLTALTGGVRFDDNAVDLGPSSFNLTIPRSNTEGTIASLKPYDAAHPAAQITAGDVSFSVLNEDTPGVTSIGAGGYDIQIAQGSGTVDNTLSVSTQQGSVFIRELTPNHFKTINLSLGGTSAPQTVAIDLAGPDDINFSDNGSLVTVDAAKVAVAGNNRSFSLSASKRSIQTDGNAVGTGSYSLSAGNQLLLNGDIKTLGVGEALYFDGLETYPYAYGGDISLTGSKGVNLLRSVVVDSNVARTGQGGNIYVSADQSIPAGTLSATSAGATLTLRSSSNSSDGASGSINMPLNTDARAGFHLAGVTLDASGATPSDDNYVSLGNSRAGGSSIVLNGDFSASGKTYLYSPNGGFTIDTTGDAGSSISLGGTLQTAGYAVTLNPGSGGVQLTRSLDVTTKSNSSNTSAGSLTINGGVSASASGAALTINARSPDSSGGAVAITGGATAVGGAYLDSLSIDTSRGSSGSSGAITLGAAVATEGAQTYAGGSLSVAGGMSTNGGDIDVGNTAGVAFTGSAISIDTDRSGGSNAAGALRLGSRTLNGNYALSIDTTADGGGAAADLALNGVGNSTALSALDVAAGNVTVSGSVRAAGAVTMEARGASADLTIASSGSVATTNASPIVLAAGRNFTNSKGASGIVPGSGGRYLVYSSTPSGSLEGMTGYSKHYNEAYVAGATPSYAGSGNWFLYSVAPVISVATNGNSIVYGNATPSLTLTSSNYSGFIDGDSRSTLTGTQTLSLAAPSANSSGGYRPVGTYAYTLNGTLTDSLGYQYAPFSANLVVTPRALAVTGISASNKVYDGNATATLTGTASFGSALEGDAVTPVTGSASFADANAGTGKTVTLSGFSLTGADAGNYTLSQSSLVANITPKALSISGSSVSTKTYDGSTAANVNAGTLAGLVSGETLGVSASGTYANKNVGTGKNVTTAYTLSNDSGRASNYTLAGETLSGDITAKAITVAAAGVNKVYDGSTSASTTFSSSGVIGGDTVSFSGTATLDNKNVGTGKTVSVSGIAAAGTDAGNYTLNNTTATTTANVTAKAITVAASGVNKVYDGSTNASANLSSTGVVEGDTVSFSGTAALNNKNVGTGKTVSVSGIAAAGDDAGNYTLNNTTATTTANVTAKAITVAASGVNKVYDGSTNAGANLSSTGVVEGDTVSFSGTATLDNKNAGTGKTVSVSGIAAAGDDAGNYTLNNATATTTADVTAKAITVAAAGVNKVYDGSTNAGANLSSTGVVEGDTVSFSGTAVLNNKNVGTGKTVSVSGIAAAGDDAGNYTLNNATATTTANVTAKAITVAAAGVNKVYDGSTNAGATLSSTGVVEGDTVSFSGTAALNNKNAGTGKTVSVSGIAAAGDDAGNYTLNNTTATTTADVTAKAITVAAAGVNKVYDGSTNAGANLSSSGVVGGDTVSFSGTSTLDNKNAGTGKTVSVASITAAGADAGNYTLNNTTATTTADVTAKAITVAAAGVNKVYDGSTNAGATLSSSGVVEGDVVSFSGTGTLNNKNVGTGKAVSVGGITAAGADAGNYTLNNTTATTTADVTAKAITVAAAGVNKVYDGSTNAGTTLSSTGVVEGDVVSFSGTGTLNNKNVGTGKTVSVSGIAAAGTDAGNYTLNNTTATTTADVTAKAITVAAAGVNKVYDGSTNAGTTLSSTGVVEGDVVSFSGTGTLNNKNVGTGKTVSVSGIAAAGTDAGNYTLNNTTATTTADVTAKAITVAAAGVNKVYDGSTNAGTTLSSTGVVEGDVVSFSGTGTLNNKNVGTGKTVSVGGITAAGADAGNYTLNNTTATTTADVTAKAITVAAAGVNKVYDGSTNAGANLSSTGVVEGDTVSFSGTGTLNNKNVGTGKAVSVGGITAAGADAGNYTLNNTTATTTADVTAKAITVAAAGVNKVYDGSTNAGTTLSSSGVVEGDMVSFSGTATLNNKNVGTGKTVSVGGITAAGADAGNYTLNNTTATTTADVTAKAITVAASGVNKVYDGSTHAAVNLSSTGVVEGDTVNFSGTAALNNKNVGTGKAVNVSGITAGGADAGNYSFNTTATSTADVAAKVITVAASGVNKVYDGSTHAAVNLSSTGVVEGDAVSFSGTAALANKNAGTGKTVSVGGIAAAGADAGNYTLENTTATTTADVTAKAITVAAAGVNKVYDGSTHAGVNLSSAGVVEGDAVSFSGTAALANKNAGMGKTVSVGGIAAAGADAGNYTLDNTTATTTADVTAKAITVAASGVNKVYDGSTHAGVNLSSAGVVEGDTVSFSGTAALANKNVGTGKAVSVGGIAAAGADAGNYSLNNTTATTTADVTAKAITVAAAGVNKVYDGSTHAGVNLSSAGVVEGDAVSFSGTAALANKNVGTGKTVSVSGIAAAGADAGNYTLNNGTATTTADVAAKAITVAAAGVNKVYDGSTHAAVNLSSTGVVEGDTVSFSGNALLDSKNAGKGKAVNVSGIAAGGADAGNYSFNTTTTTTTDVAAKAITVAAAGVNKVYDGSTRAGVNLSSAGVVEGDAVSFSGTAALANKNAGTGKTVSVSGIAAAGADVGNYTLNNTTATTTADVTAKAITVAAAGVNKVYDGSTSAAVNLSSAGVVEGDAVSFSGTAALANKNVGKGKAVSVNGIAAAGADAGNYTLSNSTATATADVAAKAITVAAAGVNKVYDGSAHAAVKLSSTGVIEGDAVSFAGNALLDSKNAGKGKAVNVSGITAGGADAGNYSFNTTATTTTDVAAKAITVAASGVNKVYDGSTHAAVNLSSAGVVEGDAVSFSGIAALANKNVGLGKTVSVGGIAAAGADAGNYTLDNTTATTTADVTAKAITVAAAGVNKVYDGSTSAAVNLSSTGVVEGDVVSFSGTALLDNKNAGTGKAVSVNGIAAAGADAGNYSFNTTATTTTDVAAKAITVAASGVNKVYDGSTAAAVILGSNGVLAGDQVSFSGTATLADKNAGAGKVVNVTDIHASGLDSGNYSINTAASTTTDVTPRLLTVALQGSVAKSEDGNAGAALTPSNYSLTGVVSGESIAITRAIGRFDDATVGTNKGVSVSLQASDYQAGNQTLLANYSLFTGTVSGAIGEVRDAVTTAPAYIAAINAGATMAAVPSPAPAPAAEAVPTVASAEKGVSEGEDVSQPRQGTARKAEATVVSNNTRENLLMRRTFSVGDGGIRLPAGVQGSDKDAAQ</sequence>
<evidence type="ECO:0000256" key="3">
    <source>
        <dbReference type="ARBA" id="ARBA00022729"/>
    </source>
</evidence>
<gene>
    <name evidence="6" type="ORF">SM757_16965</name>
</gene>
<dbReference type="InterPro" id="IPR050909">
    <property type="entry name" value="Bact_Autotransporter_VF"/>
</dbReference>
<comment type="subcellular location">
    <subcellularLocation>
        <location evidence="1">Secreted</location>
    </subcellularLocation>
</comment>
<dbReference type="InterPro" id="IPR008638">
    <property type="entry name" value="FhaB/CdiA-like_TPS"/>
</dbReference>
<dbReference type="InterPro" id="IPR041248">
    <property type="entry name" value="YDG"/>
</dbReference>
<organism evidence="6 7">
    <name type="scientific">Azohydromonas lata</name>
    <dbReference type="NCBI Taxonomy" id="45677"/>
    <lineage>
        <taxon>Bacteria</taxon>
        <taxon>Pseudomonadati</taxon>
        <taxon>Pseudomonadota</taxon>
        <taxon>Betaproteobacteria</taxon>
        <taxon>Burkholderiales</taxon>
        <taxon>Sphaerotilaceae</taxon>
        <taxon>Azohydromonas</taxon>
    </lineage>
</organism>
<dbReference type="Pfam" id="PF18657">
    <property type="entry name" value="YDG"/>
    <property type="match status" value="27"/>
</dbReference>
<keyword evidence="3" id="KW-0732">Signal</keyword>
<feature type="region of interest" description="Disordered" evidence="4">
    <location>
        <begin position="3985"/>
        <end position="4006"/>
    </location>
</feature>
<evidence type="ECO:0000256" key="1">
    <source>
        <dbReference type="ARBA" id="ARBA00004613"/>
    </source>
</evidence>
<evidence type="ECO:0000313" key="6">
    <source>
        <dbReference type="EMBL" id="MDZ5458269.1"/>
    </source>
</evidence>
<dbReference type="SMART" id="SM00912">
    <property type="entry name" value="Haemagg_act"/>
    <property type="match status" value="1"/>
</dbReference>
<evidence type="ECO:0000259" key="5">
    <source>
        <dbReference type="SMART" id="SM00912"/>
    </source>
</evidence>
<dbReference type="InterPro" id="IPR041286">
    <property type="entry name" value="MBG_2"/>
</dbReference>
<keyword evidence="2" id="KW-0964">Secreted</keyword>
<protein>
    <submittedName>
        <fullName evidence="6">YDG domain-containing protein</fullName>
    </submittedName>
</protein>
<proteinExistence type="predicted"/>
<comment type="caution">
    <text evidence="6">The sequence shown here is derived from an EMBL/GenBank/DDBJ whole genome shotgun (WGS) entry which is preliminary data.</text>
</comment>
<reference evidence="6 7" key="1">
    <citation type="submission" date="2023-11" db="EMBL/GenBank/DDBJ databases">
        <title>Draft genome of Azohydromonas lata strain H1 (DSM1123), a polyhydroxyalkanoate producer.</title>
        <authorList>
            <person name="Traversa D."/>
            <person name="D'Addabbo P."/>
            <person name="Pazzani C."/>
            <person name="Manzari C."/>
            <person name="Chiara M."/>
            <person name="Scrascia M."/>
        </authorList>
    </citation>
    <scope>NUCLEOTIDE SEQUENCE [LARGE SCALE GENOMIC DNA]</scope>
    <source>
        <strain evidence="6 7">H1</strain>
    </source>
</reference>
<keyword evidence="7" id="KW-1185">Reference proteome</keyword>
<feature type="domain" description="Filamentous haemagglutinin FhaB/tRNA nuclease CdiA-like TPS" evidence="5">
    <location>
        <begin position="2"/>
        <end position="104"/>
    </location>
</feature>
<evidence type="ECO:0000256" key="2">
    <source>
        <dbReference type="ARBA" id="ARBA00022525"/>
    </source>
</evidence>
<dbReference type="NCBIfam" id="TIGR01901">
    <property type="entry name" value="adhes_NPXG"/>
    <property type="match status" value="1"/>
</dbReference>
<name>A0ABU5IGS5_9BURK</name>
<evidence type="ECO:0000313" key="7">
    <source>
        <dbReference type="Proteomes" id="UP001293718"/>
    </source>
</evidence>
<dbReference type="SUPFAM" id="SSF51126">
    <property type="entry name" value="Pectin lyase-like"/>
    <property type="match status" value="1"/>
</dbReference>
<dbReference type="PANTHER" id="PTHR12338:SF8">
    <property type="entry name" value="HEME_HEMOPEXIN-BINDING PROTEIN"/>
    <property type="match status" value="1"/>
</dbReference>
<dbReference type="PANTHER" id="PTHR12338">
    <property type="entry name" value="AUTOTRANSPORTER"/>
    <property type="match status" value="1"/>
</dbReference>
<accession>A0ABU5IGS5</accession>
<dbReference type="Proteomes" id="UP001293718">
    <property type="component" value="Unassembled WGS sequence"/>
</dbReference>
<dbReference type="Gene3D" id="2.160.20.10">
    <property type="entry name" value="Single-stranded right-handed beta-helix, Pectin lyase-like"/>
    <property type="match status" value="1"/>
</dbReference>
<dbReference type="EMBL" id="JAXOJX010000027">
    <property type="protein sequence ID" value="MDZ5458269.1"/>
    <property type="molecule type" value="Genomic_DNA"/>
</dbReference>
<dbReference type="Pfam" id="PF18676">
    <property type="entry name" value="MBG_2"/>
    <property type="match status" value="1"/>
</dbReference>
<dbReference type="InterPro" id="IPR011050">
    <property type="entry name" value="Pectin_lyase_fold/virulence"/>
</dbReference>
<dbReference type="RefSeq" id="WP_322466395.1">
    <property type="nucleotide sequence ID" value="NZ_JAXOJX010000027.1"/>
</dbReference>
<dbReference type="InterPro" id="IPR012334">
    <property type="entry name" value="Pectin_lyas_fold"/>
</dbReference>
<evidence type="ECO:0000256" key="4">
    <source>
        <dbReference type="SAM" id="MobiDB-lite"/>
    </source>
</evidence>